<dbReference type="GO" id="GO:0051082">
    <property type="term" value="F:unfolded protein binding"/>
    <property type="evidence" value="ECO:0007669"/>
    <property type="project" value="InterPro"/>
</dbReference>
<dbReference type="PANTHER" id="PTHR35089:SF1">
    <property type="entry name" value="CHAPERONE PROTEIN SKP"/>
    <property type="match status" value="1"/>
</dbReference>
<dbReference type="Gene3D" id="3.30.910.20">
    <property type="entry name" value="Skp domain"/>
    <property type="match status" value="1"/>
</dbReference>
<dbReference type="InterPro" id="IPR005632">
    <property type="entry name" value="Chaperone_Skp"/>
</dbReference>
<dbReference type="GO" id="GO:0005829">
    <property type="term" value="C:cytosol"/>
    <property type="evidence" value="ECO:0007669"/>
    <property type="project" value="TreeGrafter"/>
</dbReference>
<evidence type="ECO:0000256" key="1">
    <source>
        <dbReference type="ARBA" id="ARBA00009091"/>
    </source>
</evidence>
<dbReference type="EMBL" id="CP042434">
    <property type="protein sequence ID" value="QEC72163.1"/>
    <property type="molecule type" value="Genomic_DNA"/>
</dbReference>
<organism evidence="3 4">
    <name type="scientific">Arachidicoccus ginsenosidivorans</name>
    <dbReference type="NCBI Taxonomy" id="496057"/>
    <lineage>
        <taxon>Bacteria</taxon>
        <taxon>Pseudomonadati</taxon>
        <taxon>Bacteroidota</taxon>
        <taxon>Chitinophagia</taxon>
        <taxon>Chitinophagales</taxon>
        <taxon>Chitinophagaceae</taxon>
        <taxon>Arachidicoccus</taxon>
    </lineage>
</organism>
<name>A0A5B8VLS7_9BACT</name>
<accession>A0A5B8VLS7</accession>
<dbReference type="SMART" id="SM00935">
    <property type="entry name" value="OmpH"/>
    <property type="match status" value="1"/>
</dbReference>
<reference evidence="3 4" key="1">
    <citation type="journal article" date="2017" name="Int. J. Syst. Evol. Microbiol.">
        <title>Arachidicoccus ginsenosidivorans sp. nov., with ginsenoside-converting activity isolated from ginseng cultivating soil.</title>
        <authorList>
            <person name="Siddiqi M.Z."/>
            <person name="Aslam Z."/>
            <person name="Im W.T."/>
        </authorList>
    </citation>
    <scope>NUCLEOTIDE SEQUENCE [LARGE SCALE GENOMIC DNA]</scope>
    <source>
        <strain evidence="3 4">Gsoil 809</strain>
    </source>
</reference>
<dbReference type="OrthoDB" id="9788552at2"/>
<dbReference type="AlphaFoldDB" id="A0A5B8VLS7"/>
<dbReference type="InterPro" id="IPR024930">
    <property type="entry name" value="Skp_dom_sf"/>
</dbReference>
<sequence length="190" mass="21950">MIRKVCSQSKSRLIRKSRSFKSIFLLLFCIGAVFTAGAQRYAVVDMNYMLSKMPEYARVDTTLELMTAKWQKQVDSASHYADSLRNDYKSEQYMLPDELKAKRMLQIQNAETEVRNLRTSYFGYQGALFKKRAQLVQPIQNKIYSIIQQLSVKYGWDFVLDKSAGTQLIFSDPKLNKSDLILEAMGVKTK</sequence>
<gene>
    <name evidence="3" type="ORF">FSB73_11250</name>
</gene>
<dbReference type="PANTHER" id="PTHR35089">
    <property type="entry name" value="CHAPERONE PROTEIN SKP"/>
    <property type="match status" value="1"/>
</dbReference>
<evidence type="ECO:0000313" key="4">
    <source>
        <dbReference type="Proteomes" id="UP000321291"/>
    </source>
</evidence>
<dbReference type="SUPFAM" id="SSF111384">
    <property type="entry name" value="OmpH-like"/>
    <property type="match status" value="1"/>
</dbReference>
<dbReference type="Proteomes" id="UP000321291">
    <property type="component" value="Chromosome"/>
</dbReference>
<dbReference type="GO" id="GO:0050821">
    <property type="term" value="P:protein stabilization"/>
    <property type="evidence" value="ECO:0007669"/>
    <property type="project" value="TreeGrafter"/>
</dbReference>
<evidence type="ECO:0000256" key="2">
    <source>
        <dbReference type="ARBA" id="ARBA00022729"/>
    </source>
</evidence>
<comment type="similarity">
    <text evidence="1">Belongs to the Skp family.</text>
</comment>
<keyword evidence="2" id="KW-0732">Signal</keyword>
<evidence type="ECO:0000313" key="3">
    <source>
        <dbReference type="EMBL" id="QEC72163.1"/>
    </source>
</evidence>
<keyword evidence="4" id="KW-1185">Reference proteome</keyword>
<protein>
    <submittedName>
        <fullName evidence="3">OmpH family outer membrane protein</fullName>
    </submittedName>
</protein>
<dbReference type="KEGG" id="agi:FSB73_11250"/>
<proteinExistence type="inferred from homology"/>
<dbReference type="RefSeq" id="WP_146781989.1">
    <property type="nucleotide sequence ID" value="NZ_CP042434.1"/>
</dbReference>
<dbReference type="Pfam" id="PF03938">
    <property type="entry name" value="OmpH"/>
    <property type="match status" value="1"/>
</dbReference>